<organism evidence="1 2">
    <name type="scientific">Advenella incenata</name>
    <dbReference type="NCBI Taxonomy" id="267800"/>
    <lineage>
        <taxon>Bacteria</taxon>
        <taxon>Pseudomonadati</taxon>
        <taxon>Pseudomonadota</taxon>
        <taxon>Betaproteobacteria</taxon>
        <taxon>Burkholderiales</taxon>
        <taxon>Alcaligenaceae</taxon>
    </lineage>
</organism>
<sequence length="283" mass="32106">MSLNPYSLHSPVKDAIALICDSPHSGTDYPADFGYAVPHHILRSAEDTHVEALWNAVPAIGGTLLEAHFPRSYIDLNRTLEDIDPALLDADWPTDLNPGEKTRIGSGLIWRTVKQTEPIYCRLLSVKEVQQRIDRCYKPYHEALRNSVERAHAAFGAVWHLNLHSMPNNAYERLQIQSSRPLADFVLGDRDGTTCDPAFMALIEEHLRARGYTVARNDPYKGVQLIANIGNPSKKRNSMQIEIRRPLYMDETTRVKNANFPIVQQDIRDLLIKIETFIRSAIK</sequence>
<protein>
    <submittedName>
        <fullName evidence="1">N-formylglutamate deformylase</fullName>
    </submittedName>
</protein>
<proteinExistence type="predicted"/>
<dbReference type="AlphaFoldDB" id="A0A4Q7VDI8"/>
<comment type="caution">
    <text evidence="1">The sequence shown here is derived from an EMBL/GenBank/DDBJ whole genome shotgun (WGS) entry which is preliminary data.</text>
</comment>
<gene>
    <name evidence="1" type="ORF">EV681_3755</name>
</gene>
<dbReference type="Gene3D" id="3.40.630.40">
    <property type="entry name" value="Zn-dependent exopeptidases"/>
    <property type="match status" value="1"/>
</dbReference>
<dbReference type="SUPFAM" id="SSF53187">
    <property type="entry name" value="Zn-dependent exopeptidases"/>
    <property type="match status" value="1"/>
</dbReference>
<evidence type="ECO:0000313" key="2">
    <source>
        <dbReference type="Proteomes" id="UP000293398"/>
    </source>
</evidence>
<evidence type="ECO:0000313" key="1">
    <source>
        <dbReference type="EMBL" id="RZT92992.1"/>
    </source>
</evidence>
<dbReference type="InterPro" id="IPR007709">
    <property type="entry name" value="N-FG_amidohydro"/>
</dbReference>
<dbReference type="Proteomes" id="UP000293398">
    <property type="component" value="Unassembled WGS sequence"/>
</dbReference>
<dbReference type="OrthoDB" id="8716700at2"/>
<keyword evidence="2" id="KW-1185">Reference proteome</keyword>
<reference evidence="1 2" key="1">
    <citation type="submission" date="2019-02" db="EMBL/GenBank/DDBJ databases">
        <title>Genomic Encyclopedia of Type Strains, Phase IV (KMG-IV): sequencing the most valuable type-strain genomes for metagenomic binning, comparative biology and taxonomic classification.</title>
        <authorList>
            <person name="Goeker M."/>
        </authorList>
    </citation>
    <scope>NUCLEOTIDE SEQUENCE [LARGE SCALE GENOMIC DNA]</scope>
    <source>
        <strain evidence="1 2">DSM 23814</strain>
    </source>
</reference>
<dbReference type="EMBL" id="SHKO01000003">
    <property type="protein sequence ID" value="RZT92992.1"/>
    <property type="molecule type" value="Genomic_DNA"/>
</dbReference>
<dbReference type="RefSeq" id="WP_130304806.1">
    <property type="nucleotide sequence ID" value="NZ_SHKO01000003.1"/>
</dbReference>
<dbReference type="Pfam" id="PF05013">
    <property type="entry name" value="FGase"/>
    <property type="match status" value="1"/>
</dbReference>
<name>A0A4Q7VDI8_9BURK</name>
<accession>A0A4Q7VDI8</accession>